<gene>
    <name evidence="1" type="ORF">K469DRAFT_740325</name>
</gene>
<reference evidence="1" key="1">
    <citation type="journal article" date="2020" name="Stud. Mycol.">
        <title>101 Dothideomycetes genomes: a test case for predicting lifestyles and emergence of pathogens.</title>
        <authorList>
            <person name="Haridas S."/>
            <person name="Albert R."/>
            <person name="Binder M."/>
            <person name="Bloem J."/>
            <person name="Labutti K."/>
            <person name="Salamov A."/>
            <person name="Andreopoulos B."/>
            <person name="Baker S."/>
            <person name="Barry K."/>
            <person name="Bills G."/>
            <person name="Bluhm B."/>
            <person name="Cannon C."/>
            <person name="Castanera R."/>
            <person name="Culley D."/>
            <person name="Daum C."/>
            <person name="Ezra D."/>
            <person name="Gonzalez J."/>
            <person name="Henrissat B."/>
            <person name="Kuo A."/>
            <person name="Liang C."/>
            <person name="Lipzen A."/>
            <person name="Lutzoni F."/>
            <person name="Magnuson J."/>
            <person name="Mondo S."/>
            <person name="Nolan M."/>
            <person name="Ohm R."/>
            <person name="Pangilinan J."/>
            <person name="Park H.-J."/>
            <person name="Ramirez L."/>
            <person name="Alfaro M."/>
            <person name="Sun H."/>
            <person name="Tritt A."/>
            <person name="Yoshinaga Y."/>
            <person name="Zwiers L.-H."/>
            <person name="Turgeon B."/>
            <person name="Goodwin S."/>
            <person name="Spatafora J."/>
            <person name="Crous P."/>
            <person name="Grigoriev I."/>
        </authorList>
    </citation>
    <scope>NUCLEOTIDE SEQUENCE</scope>
    <source>
        <strain evidence="1">CBS 207.26</strain>
    </source>
</reference>
<dbReference type="InterPro" id="IPR053175">
    <property type="entry name" value="DHMBA_Reg_Transcription_Factor"/>
</dbReference>
<dbReference type="PANTHER" id="PTHR38791">
    <property type="entry name" value="ZN(II)2CYS6 TRANSCRIPTION FACTOR (EUROFUNG)-RELATED-RELATED"/>
    <property type="match status" value="1"/>
</dbReference>
<name>A0A6A6DTR0_9PEZI</name>
<proteinExistence type="predicted"/>
<dbReference type="Proteomes" id="UP000800200">
    <property type="component" value="Unassembled WGS sequence"/>
</dbReference>
<organism evidence="1 2">
    <name type="scientific">Zopfia rhizophila CBS 207.26</name>
    <dbReference type="NCBI Taxonomy" id="1314779"/>
    <lineage>
        <taxon>Eukaryota</taxon>
        <taxon>Fungi</taxon>
        <taxon>Dikarya</taxon>
        <taxon>Ascomycota</taxon>
        <taxon>Pezizomycotina</taxon>
        <taxon>Dothideomycetes</taxon>
        <taxon>Dothideomycetes incertae sedis</taxon>
        <taxon>Zopfiaceae</taxon>
        <taxon>Zopfia</taxon>
    </lineage>
</organism>
<evidence type="ECO:0000313" key="1">
    <source>
        <dbReference type="EMBL" id="KAF2182453.1"/>
    </source>
</evidence>
<dbReference type="EMBL" id="ML994648">
    <property type="protein sequence ID" value="KAF2182453.1"/>
    <property type="molecule type" value="Genomic_DNA"/>
</dbReference>
<sequence length="394" mass="43937">MCKIPANLPWGPTSLLYSAYRNPYPSGLEKRPRGPRSTPKIELASNPDVILPRSPFNLQTEAVVCPNALRSVLDDLLPAWTSRAECQILNLAISSIALAVFSRTQQYPPAAVEASIRYQQLLQVLQITLPSLDQGNIEACLLAIIFMSPYEDSTLQSSPHQDGALAILKFWKEHLSPRQPATNVIKHSRRAAINSALIRNLALPEWMKEGASFGEHGLEVKYDGIITRIATETLKEEARGIDRALQDGATHFPSMCCYRRHTLSNPIFWPKKHFYSPIVYSHQSLAYAAVWIPYYSTRMLINSTRLSVLQLSEANLDSFSHEQRLECLSHIKAMADDRASTLPFCLERFKITDGPGSSNQNITLDTNENIKPYLAGLIISPLTIASSISHGDVE</sequence>
<dbReference type="OrthoDB" id="2991872at2759"/>
<protein>
    <submittedName>
        <fullName evidence="1">Uncharacterized protein</fullName>
    </submittedName>
</protein>
<accession>A0A6A6DTR0</accession>
<dbReference type="AlphaFoldDB" id="A0A6A6DTR0"/>
<evidence type="ECO:0000313" key="2">
    <source>
        <dbReference type="Proteomes" id="UP000800200"/>
    </source>
</evidence>
<keyword evidence="2" id="KW-1185">Reference proteome</keyword>